<dbReference type="KEGG" id="fia:NA23_10795"/>
<sequence length="52" mass="5926">MASTGIKVLPELFKSHPCDAKLVNNRMLRPSKLSLDFRTRLVQNRSSRLVSN</sequence>
<gene>
    <name evidence="1" type="ORF">NA23_10795</name>
</gene>
<dbReference type="RefSeq" id="WP_158510141.1">
    <property type="nucleotide sequence ID" value="NZ_CP014334.2"/>
</dbReference>
<protein>
    <submittedName>
        <fullName evidence="1">Uncharacterized protein</fullName>
    </submittedName>
</protein>
<organism evidence="1 2">
    <name type="scientific">Fervidobacterium islandicum</name>
    <dbReference type="NCBI Taxonomy" id="2423"/>
    <lineage>
        <taxon>Bacteria</taxon>
        <taxon>Thermotogati</taxon>
        <taxon>Thermotogota</taxon>
        <taxon>Thermotogae</taxon>
        <taxon>Thermotogales</taxon>
        <taxon>Fervidobacteriaceae</taxon>
        <taxon>Fervidobacterium</taxon>
    </lineage>
</organism>
<reference evidence="1 2" key="1">
    <citation type="journal article" date="2015" name="Stand. Genomic Sci.">
        <title>Genome sequence of a native-feather degrading extremely thermophilic Eubacterium, Fervidobacterium islandicum AW-1.</title>
        <authorList>
            <person name="Lee Y.J."/>
            <person name="Jeong H."/>
            <person name="Park G.S."/>
            <person name="Kwak Y."/>
            <person name="Lee S.J."/>
            <person name="Lee S.J."/>
            <person name="Park M.K."/>
            <person name="Kim J.Y."/>
            <person name="Kang H.K."/>
            <person name="Shin J.H."/>
            <person name="Lee D.W."/>
        </authorList>
    </citation>
    <scope>NUCLEOTIDE SEQUENCE [LARGE SCALE GENOMIC DNA]</scope>
    <source>
        <strain evidence="1 2">AW-1</strain>
    </source>
</reference>
<keyword evidence="2" id="KW-1185">Reference proteome</keyword>
<name>A0AAJ5HSM6_FERIS</name>
<dbReference type="EMBL" id="CP014334">
    <property type="protein sequence ID" value="UOE96769.1"/>
    <property type="molecule type" value="Genomic_DNA"/>
</dbReference>
<dbReference type="Proteomes" id="UP000093740">
    <property type="component" value="Chromosome"/>
</dbReference>
<accession>A0AAJ5HSM6</accession>
<dbReference type="AlphaFoldDB" id="A0AAJ5HSM6"/>
<proteinExistence type="predicted"/>
<evidence type="ECO:0000313" key="2">
    <source>
        <dbReference type="Proteomes" id="UP000093740"/>
    </source>
</evidence>
<evidence type="ECO:0000313" key="1">
    <source>
        <dbReference type="EMBL" id="UOE96769.1"/>
    </source>
</evidence>